<evidence type="ECO:0000313" key="1">
    <source>
        <dbReference type="EMBL" id="ACO70637.1"/>
    </source>
</evidence>
<evidence type="ECO:0000313" key="2">
    <source>
        <dbReference type="Proteomes" id="UP000002009"/>
    </source>
</evidence>
<dbReference type="EMBL" id="CP001577">
    <property type="protein sequence ID" value="ACO70637.1"/>
    <property type="molecule type" value="Genomic_DNA"/>
</dbReference>
<protein>
    <submittedName>
        <fullName evidence="1">Uncharacterized protein</fullName>
    </submittedName>
</protein>
<accession>C1FJP5</accession>
<dbReference type="InParanoid" id="C1FJP5"/>
<name>C1FJP5_MICCC</name>
<organism evidence="1 2">
    <name type="scientific">Micromonas commoda (strain RCC299 / NOUM17 / CCMP2709)</name>
    <name type="common">Picoplanktonic green alga</name>
    <dbReference type="NCBI Taxonomy" id="296587"/>
    <lineage>
        <taxon>Eukaryota</taxon>
        <taxon>Viridiplantae</taxon>
        <taxon>Chlorophyta</taxon>
        <taxon>Mamiellophyceae</taxon>
        <taxon>Mamiellales</taxon>
        <taxon>Mamiellaceae</taxon>
        <taxon>Micromonas</taxon>
    </lineage>
</organism>
<keyword evidence="2" id="KW-1185">Reference proteome</keyword>
<dbReference type="Proteomes" id="UP000002009">
    <property type="component" value="Chromosome 12"/>
</dbReference>
<reference evidence="1 2" key="1">
    <citation type="journal article" date="2009" name="Science">
        <title>Green evolution and dynamic adaptations revealed by genomes of the marine picoeukaryotes Micromonas.</title>
        <authorList>
            <person name="Worden A.Z."/>
            <person name="Lee J.H."/>
            <person name="Mock T."/>
            <person name="Rouze P."/>
            <person name="Simmons M.P."/>
            <person name="Aerts A.L."/>
            <person name="Allen A.E."/>
            <person name="Cuvelier M.L."/>
            <person name="Derelle E."/>
            <person name="Everett M.V."/>
            <person name="Foulon E."/>
            <person name="Grimwood J."/>
            <person name="Gundlach H."/>
            <person name="Henrissat B."/>
            <person name="Napoli C."/>
            <person name="McDonald S.M."/>
            <person name="Parker M.S."/>
            <person name="Rombauts S."/>
            <person name="Salamov A."/>
            <person name="Von Dassow P."/>
            <person name="Badger J.H."/>
            <person name="Coutinho P.M."/>
            <person name="Demir E."/>
            <person name="Dubchak I."/>
            <person name="Gentemann C."/>
            <person name="Eikrem W."/>
            <person name="Gready J.E."/>
            <person name="John U."/>
            <person name="Lanier W."/>
            <person name="Lindquist E.A."/>
            <person name="Lucas S."/>
            <person name="Mayer K.F."/>
            <person name="Moreau H."/>
            <person name="Not F."/>
            <person name="Otillar R."/>
            <person name="Panaud O."/>
            <person name="Pangilinan J."/>
            <person name="Paulsen I."/>
            <person name="Piegu B."/>
            <person name="Poliakov A."/>
            <person name="Robbens S."/>
            <person name="Schmutz J."/>
            <person name="Toulza E."/>
            <person name="Wyss T."/>
            <person name="Zelensky A."/>
            <person name="Zhou K."/>
            <person name="Armbrust E.V."/>
            <person name="Bhattacharya D."/>
            <person name="Goodenough U.W."/>
            <person name="Van de Peer Y."/>
            <person name="Grigoriev I.V."/>
        </authorList>
    </citation>
    <scope>NUCLEOTIDE SEQUENCE [LARGE SCALE GENOMIC DNA]</scope>
    <source>
        <strain evidence="2">RCC299 / NOUM17</strain>
    </source>
</reference>
<dbReference type="KEGG" id="mis:MICPUN_62913"/>
<dbReference type="RefSeq" id="XP_002509379.1">
    <property type="nucleotide sequence ID" value="XM_002509333.1"/>
</dbReference>
<dbReference type="AlphaFoldDB" id="C1FJP5"/>
<gene>
    <name evidence="1" type="ORF">MICPUN_62913</name>
</gene>
<dbReference type="GeneID" id="8248009"/>
<proteinExistence type="predicted"/>
<sequence length="244" mass="25952">MSAPSDPAAAYYAGAPFYVPPPASASASAAEPRNKPRHWPNVSIESLYVDLETNPPGALVDVRYPPAPPRADGAFSPPTNDERLRRAVTARELDAPLVTAAGTPIRGETLTIATVCEVFIPDDDFSSRGFEGYRGVTANRGRVRLRGAHEARDAAYGTATHEVWERTEVWGRRDWAQLCVAGDETDGRTAVRDEDGAQRGLSATSSRSRSFDFASGTRIARGAGAGAGAWGYGTSSWGASRRGG</sequence>